<accession>A0A8J6ECB1</accession>
<keyword evidence="2" id="KW-1185">Reference proteome</keyword>
<comment type="caution">
    <text evidence="1">The sequence shown here is derived from an EMBL/GenBank/DDBJ whole genome shotgun (WGS) entry which is preliminary data.</text>
</comment>
<organism evidence="1 2">
    <name type="scientific">Eleutherodactylus coqui</name>
    <name type="common">Puerto Rican coqui</name>
    <dbReference type="NCBI Taxonomy" id="57060"/>
    <lineage>
        <taxon>Eukaryota</taxon>
        <taxon>Metazoa</taxon>
        <taxon>Chordata</taxon>
        <taxon>Craniata</taxon>
        <taxon>Vertebrata</taxon>
        <taxon>Euteleostomi</taxon>
        <taxon>Amphibia</taxon>
        <taxon>Batrachia</taxon>
        <taxon>Anura</taxon>
        <taxon>Neobatrachia</taxon>
        <taxon>Hyloidea</taxon>
        <taxon>Eleutherodactylidae</taxon>
        <taxon>Eleutherodactylinae</taxon>
        <taxon>Eleutherodactylus</taxon>
        <taxon>Eleutherodactylus</taxon>
    </lineage>
</organism>
<dbReference type="EMBL" id="WNTK01005846">
    <property type="protein sequence ID" value="KAG9463811.1"/>
    <property type="molecule type" value="Genomic_DNA"/>
</dbReference>
<evidence type="ECO:0000313" key="2">
    <source>
        <dbReference type="Proteomes" id="UP000770717"/>
    </source>
</evidence>
<dbReference type="AlphaFoldDB" id="A0A8J6ECB1"/>
<feature type="non-terminal residue" evidence="1">
    <location>
        <position position="153"/>
    </location>
</feature>
<dbReference type="Proteomes" id="UP000770717">
    <property type="component" value="Unassembled WGS sequence"/>
</dbReference>
<protein>
    <submittedName>
        <fullName evidence="1">Uncharacterized protein</fullName>
    </submittedName>
</protein>
<evidence type="ECO:0000313" key="1">
    <source>
        <dbReference type="EMBL" id="KAG9463811.1"/>
    </source>
</evidence>
<proteinExistence type="predicted"/>
<name>A0A8J6ECB1_ELECQ</name>
<sequence length="153" mass="16434">QVGPRIWTGGEHFGGAVSAESAQQRVWCCVLRAADCAGVCGAGGGCGHTAGDLAGVHRWLTVPGLHPLLHPGGLLCHLCHHLCLELHPPATQCQEAAMFDGKHVEEEEEEQEEEKLMTTPTTFPALYHQQDTGRERRAAGLGGSPRQCYFSVL</sequence>
<reference evidence="1" key="1">
    <citation type="thesis" date="2020" institute="ProQuest LLC" country="789 East Eisenhower Parkway, Ann Arbor, MI, USA">
        <title>Comparative Genomics and Chromosome Evolution.</title>
        <authorList>
            <person name="Mudd A.B."/>
        </authorList>
    </citation>
    <scope>NUCLEOTIDE SEQUENCE</scope>
    <source>
        <strain evidence="1">HN-11 Male</strain>
        <tissue evidence="1">Kidney and liver</tissue>
    </source>
</reference>
<gene>
    <name evidence="1" type="ORF">GDO78_021030</name>
</gene>